<gene>
    <name evidence="2" type="ORF">SUNI508_11391</name>
</gene>
<sequence>MPLPPFSSVAPRPEDLFMPGISYQIEAPSSTASAGPTPSPLPLRLTPETSTSQSSSSDPSDSKFSRSEPFSVPKLRLEVRDLNHNGAGIFLHAINAASTFSSCVQNVLQKLYISPSHPHYRPPPTRSVTLVLRDMGGVAYTTGSDLDNDHKEIHFNLGYIAGLSKERHTAEIRGVLTHELVHCYQHTGYGSCPGGLIEGIADWVRLKCDLAPPHWNKKEPGSKWDGGYQHTAYFLAYLEQRFGVETVRKLNDTLRTTRYEEKAFWTGLVGRPVEQLWEDYKGELKKQGADIAKAEDEKKEGDKIDEATQT</sequence>
<reference evidence="2 3" key="1">
    <citation type="journal article" date="2024" name="J. Plant Pathol.">
        <title>Sequence and assembly of the genome of Seiridium unicorne, isolate CBS 538.82, causal agent of cypress canker disease.</title>
        <authorList>
            <person name="Scali E."/>
            <person name="Rocca G.D."/>
            <person name="Danti R."/>
            <person name="Garbelotto M."/>
            <person name="Barberini S."/>
            <person name="Baroncelli R."/>
            <person name="Emiliani G."/>
        </authorList>
    </citation>
    <scope>NUCLEOTIDE SEQUENCE [LARGE SCALE GENOMIC DNA]</scope>
    <source>
        <strain evidence="2 3">BM-138-508</strain>
    </source>
</reference>
<feature type="region of interest" description="Disordered" evidence="1">
    <location>
        <begin position="288"/>
        <end position="310"/>
    </location>
</feature>
<name>A0ABR2UHH4_9PEZI</name>
<dbReference type="PANTHER" id="PTHR33321">
    <property type="match status" value="1"/>
</dbReference>
<keyword evidence="3" id="KW-1185">Reference proteome</keyword>
<proteinExistence type="predicted"/>
<dbReference type="PANTHER" id="PTHR33321:SF12">
    <property type="entry name" value="PLANT BASIC SECRETORY PROTEIN (BSP) FAMILY PROTEIN"/>
    <property type="match status" value="1"/>
</dbReference>
<feature type="compositionally biased region" description="Low complexity" evidence="1">
    <location>
        <begin position="27"/>
        <end position="59"/>
    </location>
</feature>
<dbReference type="EMBL" id="JARVKF010000430">
    <property type="protein sequence ID" value="KAK9414065.1"/>
    <property type="molecule type" value="Genomic_DNA"/>
</dbReference>
<dbReference type="Proteomes" id="UP001408356">
    <property type="component" value="Unassembled WGS sequence"/>
</dbReference>
<accession>A0ABR2UHH4</accession>
<feature type="region of interest" description="Disordered" evidence="1">
    <location>
        <begin position="27"/>
        <end position="68"/>
    </location>
</feature>
<organism evidence="2 3">
    <name type="scientific">Seiridium unicorne</name>
    <dbReference type="NCBI Taxonomy" id="138068"/>
    <lineage>
        <taxon>Eukaryota</taxon>
        <taxon>Fungi</taxon>
        <taxon>Dikarya</taxon>
        <taxon>Ascomycota</taxon>
        <taxon>Pezizomycotina</taxon>
        <taxon>Sordariomycetes</taxon>
        <taxon>Xylariomycetidae</taxon>
        <taxon>Amphisphaeriales</taxon>
        <taxon>Sporocadaceae</taxon>
        <taxon>Seiridium</taxon>
    </lineage>
</organism>
<evidence type="ECO:0000256" key="1">
    <source>
        <dbReference type="SAM" id="MobiDB-lite"/>
    </source>
</evidence>
<protein>
    <submittedName>
        <fullName evidence="2">Uncharacterized protein</fullName>
    </submittedName>
</protein>
<evidence type="ECO:0000313" key="2">
    <source>
        <dbReference type="EMBL" id="KAK9414065.1"/>
    </source>
</evidence>
<dbReference type="Pfam" id="PF04450">
    <property type="entry name" value="BSP"/>
    <property type="match status" value="1"/>
</dbReference>
<evidence type="ECO:0000313" key="3">
    <source>
        <dbReference type="Proteomes" id="UP001408356"/>
    </source>
</evidence>
<dbReference type="InterPro" id="IPR007541">
    <property type="entry name" value="Uncharacterised_BSP"/>
</dbReference>
<comment type="caution">
    <text evidence="2">The sequence shown here is derived from an EMBL/GenBank/DDBJ whole genome shotgun (WGS) entry which is preliminary data.</text>
</comment>